<dbReference type="RefSeq" id="XP_002946835.1">
    <property type="nucleotide sequence ID" value="XM_002946789.1"/>
</dbReference>
<feature type="region of interest" description="Disordered" evidence="1">
    <location>
        <begin position="218"/>
        <end position="305"/>
    </location>
</feature>
<evidence type="ECO:0000256" key="1">
    <source>
        <dbReference type="SAM" id="MobiDB-lite"/>
    </source>
</evidence>
<accession>D8TKG7</accession>
<keyword evidence="2" id="KW-0812">Transmembrane</keyword>
<keyword evidence="2" id="KW-1133">Transmembrane helix</keyword>
<feature type="compositionally biased region" description="Low complexity" evidence="1">
    <location>
        <begin position="243"/>
        <end position="257"/>
    </location>
</feature>
<feature type="signal peptide" evidence="3">
    <location>
        <begin position="1"/>
        <end position="25"/>
    </location>
</feature>
<evidence type="ECO:0000313" key="4">
    <source>
        <dbReference type="EMBL" id="EFJ52061.1"/>
    </source>
</evidence>
<evidence type="ECO:0000256" key="3">
    <source>
        <dbReference type="SAM" id="SignalP"/>
    </source>
</evidence>
<feature type="chain" id="PRO_5003123656" evidence="3">
    <location>
        <begin position="26"/>
        <end position="305"/>
    </location>
</feature>
<dbReference type="Proteomes" id="UP000001058">
    <property type="component" value="Unassembled WGS sequence"/>
</dbReference>
<keyword evidence="5" id="KW-1185">Reference proteome</keyword>
<organism evidence="5">
    <name type="scientific">Volvox carteri f. nagariensis</name>
    <dbReference type="NCBI Taxonomy" id="3068"/>
    <lineage>
        <taxon>Eukaryota</taxon>
        <taxon>Viridiplantae</taxon>
        <taxon>Chlorophyta</taxon>
        <taxon>core chlorophytes</taxon>
        <taxon>Chlorophyceae</taxon>
        <taxon>CS clade</taxon>
        <taxon>Chlamydomonadales</taxon>
        <taxon>Volvocaceae</taxon>
        <taxon>Volvox</taxon>
    </lineage>
</organism>
<dbReference type="InParanoid" id="D8TKG7"/>
<dbReference type="EMBL" id="GL378325">
    <property type="protein sequence ID" value="EFJ52061.1"/>
    <property type="molecule type" value="Genomic_DNA"/>
</dbReference>
<dbReference type="AlphaFoldDB" id="D8TKG7"/>
<proteinExistence type="predicted"/>
<reference evidence="4 5" key="1">
    <citation type="journal article" date="2010" name="Science">
        <title>Genomic analysis of organismal complexity in the multicellular green alga Volvox carteri.</title>
        <authorList>
            <person name="Prochnik S.E."/>
            <person name="Umen J."/>
            <person name="Nedelcu A.M."/>
            <person name="Hallmann A."/>
            <person name="Miller S.M."/>
            <person name="Nishii I."/>
            <person name="Ferris P."/>
            <person name="Kuo A."/>
            <person name="Mitros T."/>
            <person name="Fritz-Laylin L.K."/>
            <person name="Hellsten U."/>
            <person name="Chapman J."/>
            <person name="Simakov O."/>
            <person name="Rensing S.A."/>
            <person name="Terry A."/>
            <person name="Pangilinan J."/>
            <person name="Kapitonov V."/>
            <person name="Jurka J."/>
            <person name="Salamov A."/>
            <person name="Shapiro H."/>
            <person name="Schmutz J."/>
            <person name="Grimwood J."/>
            <person name="Lindquist E."/>
            <person name="Lucas S."/>
            <person name="Grigoriev I.V."/>
            <person name="Schmitt R."/>
            <person name="Kirk D."/>
            <person name="Rokhsar D.S."/>
        </authorList>
    </citation>
    <scope>NUCLEOTIDE SEQUENCE [LARGE SCALE GENOMIC DNA]</scope>
    <source>
        <strain evidence="5">f. Nagariensis / Eve</strain>
    </source>
</reference>
<evidence type="ECO:0000256" key="2">
    <source>
        <dbReference type="SAM" id="Phobius"/>
    </source>
</evidence>
<name>D8TKG7_VOLCA</name>
<evidence type="ECO:0000313" key="5">
    <source>
        <dbReference type="Proteomes" id="UP000001058"/>
    </source>
</evidence>
<keyword evidence="2" id="KW-0472">Membrane</keyword>
<feature type="compositionally biased region" description="Low complexity" evidence="1">
    <location>
        <begin position="269"/>
        <end position="278"/>
    </location>
</feature>
<dbReference type="OrthoDB" id="550049at2759"/>
<dbReference type="KEGG" id="vcn:VOLCADRAFT_87214"/>
<sequence length="305" mass="31616">MSIEFAVVWSHLAGILLAFLAPAHAIFLAQQNISADTPSTYCGFYGLQRYRAWCDANISAFVASNKVRHPDWAIWKTMAIIWSILGFTGLLMVIYWLLRWLLRRRARDADRTPVTALSDLGKEQIKQEAAAAAAGQFNGSGAAATVTLWPTTPDGKPILAYGTSYPPQPPLIAYINGLAAGGRLAPNVGDALLQAATASRPAYNGPPMRTPPVNIPPLTGVVLPPPPPPGSASPRMPYGSPVAAGAEDLPLAAAAAAAGGGEESEEAAPETAAAEAAAGGSGDDGALMPPPAATLHNPGATSPRW</sequence>
<keyword evidence="3" id="KW-0732">Signal</keyword>
<feature type="transmembrane region" description="Helical" evidence="2">
    <location>
        <begin position="79"/>
        <end position="98"/>
    </location>
</feature>
<dbReference type="GeneID" id="9618381"/>
<protein>
    <submittedName>
        <fullName evidence="4">Uncharacterized protein</fullName>
    </submittedName>
</protein>
<gene>
    <name evidence="4" type="ORF">VOLCADRAFT_87214</name>
</gene>